<dbReference type="Pfam" id="PF00027">
    <property type="entry name" value="cNMP_binding"/>
    <property type="match status" value="1"/>
</dbReference>
<dbReference type="CDD" id="cd00038">
    <property type="entry name" value="CAP_ED"/>
    <property type="match status" value="1"/>
</dbReference>
<dbReference type="InterPro" id="IPR000595">
    <property type="entry name" value="cNMP-bd_dom"/>
</dbReference>
<keyword evidence="1" id="KW-0805">Transcription regulation</keyword>
<evidence type="ECO:0000256" key="3">
    <source>
        <dbReference type="ARBA" id="ARBA00023163"/>
    </source>
</evidence>
<dbReference type="PROSITE" id="PS51063">
    <property type="entry name" value="HTH_CRP_2"/>
    <property type="match status" value="1"/>
</dbReference>
<dbReference type="GO" id="GO:0003677">
    <property type="term" value="F:DNA binding"/>
    <property type="evidence" value="ECO:0007669"/>
    <property type="project" value="UniProtKB-KW"/>
</dbReference>
<keyword evidence="8" id="KW-1185">Reference proteome</keyword>
<dbReference type="InterPro" id="IPR018490">
    <property type="entry name" value="cNMP-bd_dom_sf"/>
</dbReference>
<dbReference type="GO" id="GO:0006355">
    <property type="term" value="P:regulation of DNA-templated transcription"/>
    <property type="evidence" value="ECO:0007669"/>
    <property type="project" value="InterPro"/>
</dbReference>
<keyword evidence="3" id="KW-0804">Transcription</keyword>
<feature type="region of interest" description="Disordered" evidence="4">
    <location>
        <begin position="222"/>
        <end position="245"/>
    </location>
</feature>
<evidence type="ECO:0000256" key="2">
    <source>
        <dbReference type="ARBA" id="ARBA00023125"/>
    </source>
</evidence>
<feature type="domain" description="HTH crp-type" evidence="6">
    <location>
        <begin position="148"/>
        <end position="220"/>
    </location>
</feature>
<organism evidence="7 8">
    <name type="scientific">Isoptericola sediminis</name>
    <dbReference type="NCBI Taxonomy" id="2733572"/>
    <lineage>
        <taxon>Bacteria</taxon>
        <taxon>Bacillati</taxon>
        <taxon>Actinomycetota</taxon>
        <taxon>Actinomycetes</taxon>
        <taxon>Micrococcales</taxon>
        <taxon>Promicromonosporaceae</taxon>
        <taxon>Isoptericola</taxon>
    </lineage>
</organism>
<dbReference type="Gene3D" id="2.60.120.10">
    <property type="entry name" value="Jelly Rolls"/>
    <property type="match status" value="1"/>
</dbReference>
<keyword evidence="2" id="KW-0238">DNA-binding</keyword>
<comment type="caution">
    <text evidence="7">The sequence shown here is derived from an EMBL/GenBank/DDBJ whole genome shotgun (WGS) entry which is preliminary data.</text>
</comment>
<dbReference type="PROSITE" id="PS50042">
    <property type="entry name" value="CNMP_BINDING_3"/>
    <property type="match status" value="1"/>
</dbReference>
<evidence type="ECO:0000256" key="1">
    <source>
        <dbReference type="ARBA" id="ARBA00023015"/>
    </source>
</evidence>
<feature type="domain" description="Cyclic nucleotide-binding" evidence="5">
    <location>
        <begin position="15"/>
        <end position="118"/>
    </location>
</feature>
<dbReference type="SUPFAM" id="SSF51206">
    <property type="entry name" value="cAMP-binding domain-like"/>
    <property type="match status" value="1"/>
</dbReference>
<dbReference type="InterPro" id="IPR012318">
    <property type="entry name" value="HTH_CRP"/>
</dbReference>
<dbReference type="EMBL" id="JABFAJ010000013">
    <property type="protein sequence ID" value="NNU27391.1"/>
    <property type="molecule type" value="Genomic_DNA"/>
</dbReference>
<dbReference type="Gene3D" id="1.10.10.10">
    <property type="entry name" value="Winged helix-like DNA-binding domain superfamily/Winged helix DNA-binding domain"/>
    <property type="match status" value="1"/>
</dbReference>
<dbReference type="SMART" id="SM00100">
    <property type="entry name" value="cNMP"/>
    <property type="match status" value="1"/>
</dbReference>
<dbReference type="InterPro" id="IPR036388">
    <property type="entry name" value="WH-like_DNA-bd_sf"/>
</dbReference>
<accession>A0A849K3L9</accession>
<evidence type="ECO:0000259" key="5">
    <source>
        <dbReference type="PROSITE" id="PS50042"/>
    </source>
</evidence>
<dbReference type="Proteomes" id="UP000557204">
    <property type="component" value="Unassembled WGS sequence"/>
</dbReference>
<evidence type="ECO:0000313" key="8">
    <source>
        <dbReference type="Proteomes" id="UP000557204"/>
    </source>
</evidence>
<dbReference type="RefSeq" id="WP_171246902.1">
    <property type="nucleotide sequence ID" value="NZ_JABFAJ010000013.1"/>
</dbReference>
<evidence type="ECO:0000259" key="6">
    <source>
        <dbReference type="PROSITE" id="PS51063"/>
    </source>
</evidence>
<dbReference type="Pfam" id="PF13545">
    <property type="entry name" value="HTH_Crp_2"/>
    <property type="match status" value="1"/>
</dbReference>
<reference evidence="7 8" key="1">
    <citation type="submission" date="2020-05" db="EMBL/GenBank/DDBJ databases">
        <title>Genome sequence of Isoptericola sp. JC619 isolated from Chilika lagoon, India.</title>
        <authorList>
            <person name="Kumar D."/>
            <person name="Appam K."/>
            <person name="Gandham S."/>
            <person name="Uppada J."/>
            <person name="Sasikala C."/>
            <person name="Venkata Ramana C."/>
        </authorList>
    </citation>
    <scope>NUCLEOTIDE SEQUENCE [LARGE SCALE GENOMIC DNA]</scope>
    <source>
        <strain evidence="7 8">JC619</strain>
    </source>
</reference>
<proteinExistence type="predicted"/>
<gene>
    <name evidence="7" type="ORF">HLI28_07515</name>
</gene>
<name>A0A849K3L9_9MICO</name>
<protein>
    <submittedName>
        <fullName evidence="7">Crp/Fnr family transcriptional regulator</fullName>
    </submittedName>
</protein>
<dbReference type="AlphaFoldDB" id="A0A849K3L9"/>
<dbReference type="InterPro" id="IPR036390">
    <property type="entry name" value="WH_DNA-bd_sf"/>
</dbReference>
<dbReference type="SUPFAM" id="SSF46785">
    <property type="entry name" value="Winged helix' DNA-binding domain"/>
    <property type="match status" value="1"/>
</dbReference>
<evidence type="ECO:0000313" key="7">
    <source>
        <dbReference type="EMBL" id="NNU27391.1"/>
    </source>
</evidence>
<evidence type="ECO:0000256" key="4">
    <source>
        <dbReference type="SAM" id="MobiDB-lite"/>
    </source>
</evidence>
<dbReference type="InterPro" id="IPR014710">
    <property type="entry name" value="RmlC-like_jellyroll"/>
</dbReference>
<sequence>MATARTVPAFDPASFIGLIHEPDRSRLLAAGHRTKVPARTPLTTQGTTPSSLCVLLSGTAEAVRVDQGGHETRVLSYGPGDAACLPEVCAAVPALSTVRTSAPAEVLSVPARVFRQLVTTPAVSEAAVSALATLAYTLEEHRLHGSYGNVRSLVCHWVLQLAARSGVPQPDGSVVVRCTQAELASWAGISREALVRHLRVMRLDGLVATSRGYLTIHDPEGLRAAADDGGPSTASPNGVSRGENP</sequence>